<protein>
    <submittedName>
        <fullName evidence="1">Uncharacterized protein</fullName>
    </submittedName>
</protein>
<keyword evidence="2" id="KW-1185">Reference proteome</keyword>
<proteinExistence type="predicted"/>
<reference evidence="2" key="1">
    <citation type="journal article" date="2019" name="Int. J. Syst. Evol. Microbiol.">
        <title>The Global Catalogue of Microorganisms (GCM) 10K type strain sequencing project: providing services to taxonomists for standard genome sequencing and annotation.</title>
        <authorList>
            <consortium name="The Broad Institute Genomics Platform"/>
            <consortium name="The Broad Institute Genome Sequencing Center for Infectious Disease"/>
            <person name="Wu L."/>
            <person name="Ma J."/>
        </authorList>
    </citation>
    <scope>NUCLEOTIDE SEQUENCE [LARGE SCALE GENOMIC DNA]</scope>
    <source>
        <strain evidence="2">CGMCC 1.15959</strain>
    </source>
</reference>
<organism evidence="1 2">
    <name type="scientific">Tsuneonella deserti</name>
    <dbReference type="NCBI Taxonomy" id="2035528"/>
    <lineage>
        <taxon>Bacteria</taxon>
        <taxon>Pseudomonadati</taxon>
        <taxon>Pseudomonadota</taxon>
        <taxon>Alphaproteobacteria</taxon>
        <taxon>Sphingomonadales</taxon>
        <taxon>Erythrobacteraceae</taxon>
        <taxon>Tsuneonella</taxon>
    </lineage>
</organism>
<comment type="caution">
    <text evidence="1">The sequence shown here is derived from an EMBL/GenBank/DDBJ whole genome shotgun (WGS) entry which is preliminary data.</text>
</comment>
<dbReference type="Proteomes" id="UP000619041">
    <property type="component" value="Unassembled WGS sequence"/>
</dbReference>
<sequence>MMPVSLRDRSTRPIALSRLREAFWTQEVKDGFAVTVISGCLAGADAAMHAAAAAKTNLFMVAVPFARPKNGADQRVERLVRPL</sequence>
<evidence type="ECO:0000313" key="2">
    <source>
        <dbReference type="Proteomes" id="UP000619041"/>
    </source>
</evidence>
<dbReference type="EMBL" id="BMKL01000001">
    <property type="protein sequence ID" value="GGD95439.1"/>
    <property type="molecule type" value="Genomic_DNA"/>
</dbReference>
<accession>A0ABQ1S821</accession>
<evidence type="ECO:0000313" key="1">
    <source>
        <dbReference type="EMBL" id="GGD95439.1"/>
    </source>
</evidence>
<gene>
    <name evidence="1" type="ORF">GCM10011515_14120</name>
</gene>
<name>A0ABQ1S821_9SPHN</name>